<dbReference type="EC" id="2.7.7.48" evidence="2"/>
<dbReference type="Pfam" id="PF05183">
    <property type="entry name" value="RdRP"/>
    <property type="match status" value="1"/>
</dbReference>
<dbReference type="PANTHER" id="PTHR23079:SF55">
    <property type="entry name" value="RNA-DIRECTED RNA POLYMERASE"/>
    <property type="match status" value="1"/>
</dbReference>
<feature type="domain" description="RDRP core" evidence="4">
    <location>
        <begin position="342"/>
        <end position="481"/>
    </location>
</feature>
<keyword evidence="2" id="KW-0943">RNA-mediated gene silencing</keyword>
<keyword evidence="2" id="KW-0696">RNA-directed RNA polymerase</keyword>
<dbReference type="GO" id="GO:0031380">
    <property type="term" value="C:nuclear RNA-directed RNA polymerase complex"/>
    <property type="evidence" value="ECO:0007669"/>
    <property type="project" value="TreeGrafter"/>
</dbReference>
<dbReference type="EMBL" id="CM029050">
    <property type="protein sequence ID" value="KAG2565219.1"/>
    <property type="molecule type" value="Genomic_DNA"/>
</dbReference>
<evidence type="ECO:0000313" key="7">
    <source>
        <dbReference type="EMBL" id="KAG2565219.1"/>
    </source>
</evidence>
<name>A0A8T0PXV8_PANVG</name>
<dbReference type="InterPro" id="IPR057596">
    <property type="entry name" value="RDRP_core"/>
</dbReference>
<feature type="domain" description="RDRP helical" evidence="6">
    <location>
        <begin position="251"/>
        <end position="321"/>
    </location>
</feature>
<dbReference type="GO" id="GO:0003968">
    <property type="term" value="F:RNA-directed RNA polymerase activity"/>
    <property type="evidence" value="ECO:0007669"/>
    <property type="project" value="UniProtKB-KW"/>
</dbReference>
<proteinExistence type="inferred from homology"/>
<comment type="catalytic activity">
    <reaction evidence="2">
        <text>RNA(n) + a ribonucleoside 5'-triphosphate = RNA(n+1) + diphosphate</text>
        <dbReference type="Rhea" id="RHEA:21248"/>
        <dbReference type="Rhea" id="RHEA-COMP:14527"/>
        <dbReference type="Rhea" id="RHEA-COMP:17342"/>
        <dbReference type="ChEBI" id="CHEBI:33019"/>
        <dbReference type="ChEBI" id="CHEBI:61557"/>
        <dbReference type="ChEBI" id="CHEBI:140395"/>
        <dbReference type="EC" id="2.7.7.48"/>
    </reaction>
</comment>
<dbReference type="Pfam" id="PF26252">
    <property type="entry name" value="RdRP_helical"/>
    <property type="match status" value="1"/>
</dbReference>
<dbReference type="InterPro" id="IPR058697">
    <property type="entry name" value="RDRP3-5_N"/>
</dbReference>
<keyword evidence="8" id="KW-1185">Reference proteome</keyword>
<keyword evidence="2" id="KW-0548">Nucleotidyltransferase</keyword>
<evidence type="ECO:0000259" key="4">
    <source>
        <dbReference type="Pfam" id="PF05183"/>
    </source>
</evidence>
<dbReference type="Proteomes" id="UP000823388">
    <property type="component" value="Chromosome 7N"/>
</dbReference>
<dbReference type="GO" id="GO:0003723">
    <property type="term" value="F:RNA binding"/>
    <property type="evidence" value="ECO:0007669"/>
    <property type="project" value="UniProtKB-KW"/>
</dbReference>
<comment type="caution">
    <text evidence="7">The sequence shown here is derived from an EMBL/GenBank/DDBJ whole genome shotgun (WGS) entry which is preliminary data.</text>
</comment>
<keyword evidence="2" id="KW-0694">RNA-binding</keyword>
<feature type="region of interest" description="Disordered" evidence="3">
    <location>
        <begin position="88"/>
        <end position="107"/>
    </location>
</feature>
<evidence type="ECO:0000256" key="3">
    <source>
        <dbReference type="SAM" id="MobiDB-lite"/>
    </source>
</evidence>
<evidence type="ECO:0000259" key="5">
    <source>
        <dbReference type="Pfam" id="PF26249"/>
    </source>
</evidence>
<dbReference type="GO" id="GO:0030422">
    <property type="term" value="P:siRNA processing"/>
    <property type="evidence" value="ECO:0007669"/>
    <property type="project" value="TreeGrafter"/>
</dbReference>
<evidence type="ECO:0000313" key="8">
    <source>
        <dbReference type="Proteomes" id="UP000823388"/>
    </source>
</evidence>
<gene>
    <name evidence="7" type="ORF">PVAP13_7NG074934</name>
</gene>
<dbReference type="PANTHER" id="PTHR23079">
    <property type="entry name" value="RNA-DEPENDENT RNA POLYMERASE"/>
    <property type="match status" value="1"/>
</dbReference>
<evidence type="ECO:0000256" key="1">
    <source>
        <dbReference type="ARBA" id="ARBA00093763"/>
    </source>
</evidence>
<comment type="function">
    <text evidence="1 2">Probably involved in the RNA silencing pathway and required for the generation of small interfering RNAs (siRNAs).</text>
</comment>
<accession>A0A8T0PXV8</accession>
<keyword evidence="2" id="KW-0808">Transferase</keyword>
<evidence type="ECO:0000256" key="2">
    <source>
        <dbReference type="RuleBase" id="RU363098"/>
    </source>
</evidence>
<dbReference type="InterPro" id="IPR058751">
    <property type="entry name" value="RDRP_helical"/>
</dbReference>
<protein>
    <recommendedName>
        <fullName evidence="2">RNA-dependent RNA polymerase</fullName>
        <ecNumber evidence="2">2.7.7.48</ecNumber>
    </recommendedName>
</protein>
<sequence>MQPSPGPPPLPAAASVSAELTRLEAQLDQSADQWARGQLAELGDAAAARVLRKVAETGARVRNLSAFIKWLAKQEAMQRNAEGVPTAESAACSSGPFRASPQGDSISGPFYQDDIQMEVQSPDGVMAFGLSNQARIVPMSSVRQSPARTNACTVPEIVEMEVESPPGSNSPCLQNQYPFSAVASPIANPGGMGAGCIEYQMPDSPSRVLTPSPVWDITTRIQQMDGLSGRIGIRTPPSVASWNSLRAIASPQMFALGELEFDRFFLIRVYLADKKIEEVLEDVNYIRYLKSLPMDCFESEIWNKFGKNYVLASDRRKNLDWDPNKTRLYHCNVEKRDDTIAYIFKGPYVENTRTHLQKIVGDDNVLIVKFADIPDLVNKIDKFGIYCTFYSQLANDGILLGLRRYHYFIHKDGGKEEKLKEEKKKEKNKKCSSSVRCYFVRMESGWERDQPYHLSGHTMEQARRLFMHIHNAPTVAKYVSRGYIACLVWYYPKLSNWT</sequence>
<comment type="similarity">
    <text evidence="2">Belongs to the RdRP family.</text>
</comment>
<reference evidence="7" key="1">
    <citation type="submission" date="2020-05" db="EMBL/GenBank/DDBJ databases">
        <title>WGS assembly of Panicum virgatum.</title>
        <authorList>
            <person name="Lovell J.T."/>
            <person name="Jenkins J."/>
            <person name="Shu S."/>
            <person name="Juenger T.E."/>
            <person name="Schmutz J."/>
        </authorList>
    </citation>
    <scope>NUCLEOTIDE SEQUENCE</scope>
    <source>
        <strain evidence="7">AP13</strain>
    </source>
</reference>
<dbReference type="AlphaFoldDB" id="A0A8T0PXV8"/>
<feature type="domain" description="RDRP3-5 N-terminal" evidence="5">
    <location>
        <begin position="13"/>
        <end position="85"/>
    </location>
</feature>
<organism evidence="7 8">
    <name type="scientific">Panicum virgatum</name>
    <name type="common">Blackwell switchgrass</name>
    <dbReference type="NCBI Taxonomy" id="38727"/>
    <lineage>
        <taxon>Eukaryota</taxon>
        <taxon>Viridiplantae</taxon>
        <taxon>Streptophyta</taxon>
        <taxon>Embryophyta</taxon>
        <taxon>Tracheophyta</taxon>
        <taxon>Spermatophyta</taxon>
        <taxon>Magnoliopsida</taxon>
        <taxon>Liliopsida</taxon>
        <taxon>Poales</taxon>
        <taxon>Poaceae</taxon>
        <taxon>PACMAD clade</taxon>
        <taxon>Panicoideae</taxon>
        <taxon>Panicodae</taxon>
        <taxon>Paniceae</taxon>
        <taxon>Panicinae</taxon>
        <taxon>Panicum</taxon>
        <taxon>Panicum sect. Hiantes</taxon>
    </lineage>
</organism>
<dbReference type="InterPro" id="IPR007855">
    <property type="entry name" value="RDRP"/>
</dbReference>
<dbReference type="Pfam" id="PF26249">
    <property type="entry name" value="4HB_RdRP3_N"/>
    <property type="match status" value="1"/>
</dbReference>
<evidence type="ECO:0000259" key="6">
    <source>
        <dbReference type="Pfam" id="PF26252"/>
    </source>
</evidence>